<dbReference type="Pfam" id="PF00646">
    <property type="entry name" value="F-box"/>
    <property type="match status" value="1"/>
</dbReference>
<keyword evidence="3" id="KW-1185">Reference proteome</keyword>
<dbReference type="Gene3D" id="1.20.1280.50">
    <property type="match status" value="1"/>
</dbReference>
<dbReference type="InterPro" id="IPR036047">
    <property type="entry name" value="F-box-like_dom_sf"/>
</dbReference>
<name>A0AAV1DLB2_OLDCO</name>
<gene>
    <name evidence="2" type="ORF">OLC1_LOCUS16581</name>
</gene>
<organism evidence="2 3">
    <name type="scientific">Oldenlandia corymbosa var. corymbosa</name>
    <dbReference type="NCBI Taxonomy" id="529605"/>
    <lineage>
        <taxon>Eukaryota</taxon>
        <taxon>Viridiplantae</taxon>
        <taxon>Streptophyta</taxon>
        <taxon>Embryophyta</taxon>
        <taxon>Tracheophyta</taxon>
        <taxon>Spermatophyta</taxon>
        <taxon>Magnoliopsida</taxon>
        <taxon>eudicotyledons</taxon>
        <taxon>Gunneridae</taxon>
        <taxon>Pentapetalae</taxon>
        <taxon>asterids</taxon>
        <taxon>lamiids</taxon>
        <taxon>Gentianales</taxon>
        <taxon>Rubiaceae</taxon>
        <taxon>Rubioideae</taxon>
        <taxon>Spermacoceae</taxon>
        <taxon>Hedyotis-Oldenlandia complex</taxon>
        <taxon>Oldenlandia</taxon>
    </lineage>
</organism>
<evidence type="ECO:0000259" key="1">
    <source>
        <dbReference type="PROSITE" id="PS50181"/>
    </source>
</evidence>
<evidence type="ECO:0000313" key="3">
    <source>
        <dbReference type="Proteomes" id="UP001161247"/>
    </source>
</evidence>
<sequence length="412" mass="47905">MAIQFGRIPMAKKNKKKRKVMDLVTYKLKFRFLAAKKKKKRIKFLARKTKKLRPDRVKEMGIVGVPDDVIPDILVLLPTKSLMRLKSVCKLWKTIISGPRFAESHHEQSKARPEASCMWLYIKTNSSTLPRAIFPVDPDGTFSKRLKTYNFRGSIPCSDIVNGMVCVCGDINDGYQLHLLNLTSGETIPLPKPRYRLNSWWIQNRWSFHILCMDNKYKVLFVEINPGRYVGNIEILTLGTRRMGWRKDKYSSYQNGPKAVKFFDFRNEKFFQLKLPEGVDGSWELARIGDDVGLVRRKSYNPCVFKVWRYESRVKWWTKYEVNLGKQTICNVKFIGQTRKSSEILPTGHKSRNDPVLRYIFFDFETGKCSRPSFEVTYPGTTLCCHGVSPAVSHHVENILPLRSLIESENYR</sequence>
<evidence type="ECO:0000313" key="2">
    <source>
        <dbReference type="EMBL" id="CAI9108499.1"/>
    </source>
</evidence>
<feature type="domain" description="F-box" evidence="1">
    <location>
        <begin position="59"/>
        <end position="105"/>
    </location>
</feature>
<dbReference type="EMBL" id="OX459123">
    <property type="protein sequence ID" value="CAI9108499.1"/>
    <property type="molecule type" value="Genomic_DNA"/>
</dbReference>
<dbReference type="SMART" id="SM00256">
    <property type="entry name" value="FBOX"/>
    <property type="match status" value="1"/>
</dbReference>
<dbReference type="CDD" id="cd22157">
    <property type="entry name" value="F-box_AtFBW1-like"/>
    <property type="match status" value="1"/>
</dbReference>
<dbReference type="InterPro" id="IPR001810">
    <property type="entry name" value="F-box_dom"/>
</dbReference>
<proteinExistence type="predicted"/>
<accession>A0AAV1DLB2</accession>
<dbReference type="PANTHER" id="PTHR31111:SF132">
    <property type="entry name" value="F-BOX ASSOCIATED UBIQUITINATION EFFECTOR FAMILY PROTEIN-RELATED"/>
    <property type="match status" value="1"/>
</dbReference>
<reference evidence="2" key="1">
    <citation type="submission" date="2023-03" db="EMBL/GenBank/DDBJ databases">
        <authorList>
            <person name="Julca I."/>
        </authorList>
    </citation>
    <scope>NUCLEOTIDE SEQUENCE</scope>
</reference>
<protein>
    <submittedName>
        <fullName evidence="2">OLC1v1008098C1</fullName>
    </submittedName>
</protein>
<dbReference type="PANTHER" id="PTHR31111">
    <property type="entry name" value="BNAA05G37150D PROTEIN-RELATED"/>
    <property type="match status" value="1"/>
</dbReference>
<dbReference type="PROSITE" id="PS50181">
    <property type="entry name" value="FBOX"/>
    <property type="match status" value="1"/>
</dbReference>
<dbReference type="SUPFAM" id="SSF81383">
    <property type="entry name" value="F-box domain"/>
    <property type="match status" value="1"/>
</dbReference>
<dbReference type="AlphaFoldDB" id="A0AAV1DLB2"/>
<dbReference type="Proteomes" id="UP001161247">
    <property type="component" value="Chromosome 6"/>
</dbReference>